<sequence length="353" mass="39655">MTGREDIPGSTDDVLSGDPEVKSVTVNTVKIRPPEVSTPPRCSGTVFYVDDCLKSLNSTKHAISLVKDLQAVLSHGGFHISKWISNSREVMNSIPASERAKEVKDLDLNQDILPIDRALGVQWCVETDAFRFKIAVKNQPPTRRGILSMVSSVFDPLGFLGPFMLPAKRILQELCKLQLGWDEQIPEVYSARWRLWLQDLEKLSSFTVDRCMKPAEFGSVTSARLHHFSDASEVGYGVATYLRLENSEGKVHCSFLLGKSRVSPLKQITIPRLELTAATVAVRMDKMLKDELDVTVGPSMFWTDSMTVLRYIQNRTARFHTFVANRIAVIHEGSEPIQWRYVNTKVNSGAQFQ</sequence>
<dbReference type="InterPro" id="IPR008042">
    <property type="entry name" value="Retrotrans_Pao"/>
</dbReference>
<reference evidence="2" key="1">
    <citation type="submission" date="2025-08" db="UniProtKB">
        <authorList>
            <consortium name="RefSeq"/>
        </authorList>
    </citation>
    <scope>IDENTIFICATION</scope>
</reference>
<keyword evidence="1" id="KW-1185">Reference proteome</keyword>
<dbReference type="Proteomes" id="UP000695022">
    <property type="component" value="Unplaced"/>
</dbReference>
<accession>A0ABM1EP30</accession>
<organism evidence="1 2">
    <name type="scientific">Priapulus caudatus</name>
    <name type="common">Priapulid worm</name>
    <dbReference type="NCBI Taxonomy" id="37621"/>
    <lineage>
        <taxon>Eukaryota</taxon>
        <taxon>Metazoa</taxon>
        <taxon>Ecdysozoa</taxon>
        <taxon>Scalidophora</taxon>
        <taxon>Priapulida</taxon>
        <taxon>Priapulimorpha</taxon>
        <taxon>Priapulimorphida</taxon>
        <taxon>Priapulidae</taxon>
        <taxon>Priapulus</taxon>
    </lineage>
</organism>
<evidence type="ECO:0000313" key="2">
    <source>
        <dbReference type="RefSeq" id="XP_014673951.1"/>
    </source>
</evidence>
<dbReference type="GeneID" id="106814170"/>
<evidence type="ECO:0000313" key="1">
    <source>
        <dbReference type="Proteomes" id="UP000695022"/>
    </source>
</evidence>
<dbReference type="PANTHER" id="PTHR47331:SF1">
    <property type="entry name" value="GAG-LIKE PROTEIN"/>
    <property type="match status" value="1"/>
</dbReference>
<dbReference type="PANTHER" id="PTHR47331">
    <property type="entry name" value="PHD-TYPE DOMAIN-CONTAINING PROTEIN"/>
    <property type="match status" value="1"/>
</dbReference>
<dbReference type="Pfam" id="PF05380">
    <property type="entry name" value="Peptidase_A17"/>
    <property type="match status" value="1"/>
</dbReference>
<protein>
    <submittedName>
        <fullName evidence="2">Uncharacterized protein LOC106814170</fullName>
    </submittedName>
</protein>
<proteinExistence type="predicted"/>
<dbReference type="RefSeq" id="XP_014673951.1">
    <property type="nucleotide sequence ID" value="XM_014818465.1"/>
</dbReference>
<gene>
    <name evidence="2" type="primary">LOC106814170</name>
</gene>
<name>A0ABM1EP30_PRICU</name>